<organism evidence="2 3">
    <name type="scientific">Acinetobacter guillouiae</name>
    <name type="common">Acinetobacter genomosp. 11</name>
    <dbReference type="NCBI Taxonomy" id="106649"/>
    <lineage>
        <taxon>Bacteria</taxon>
        <taxon>Pseudomonadati</taxon>
        <taxon>Pseudomonadota</taxon>
        <taxon>Gammaproteobacteria</taxon>
        <taxon>Moraxellales</taxon>
        <taxon>Moraxellaceae</taxon>
        <taxon>Acinetobacter</taxon>
    </lineage>
</organism>
<dbReference type="AlphaFoldDB" id="A0A8X8KDS4"/>
<evidence type="ECO:0000256" key="1">
    <source>
        <dbReference type="SAM" id="MobiDB-lite"/>
    </source>
</evidence>
<reference evidence="2" key="1">
    <citation type="submission" date="2021-07" db="EMBL/GenBank/DDBJ databases">
        <authorList>
            <person name="Fernandez M."/>
            <person name="Pereira P."/>
            <person name="Torres Tejerizo G.A."/>
            <person name="Gonzalez P."/>
            <person name="Agostini E."/>
        </authorList>
    </citation>
    <scope>NUCLEOTIDE SEQUENCE</scope>
    <source>
        <strain evidence="2">SFC 500-1A</strain>
    </source>
</reference>
<feature type="compositionally biased region" description="Basic and acidic residues" evidence="1">
    <location>
        <begin position="41"/>
        <end position="50"/>
    </location>
</feature>
<evidence type="ECO:0000313" key="3">
    <source>
        <dbReference type="Proteomes" id="UP000887320"/>
    </source>
</evidence>
<dbReference type="EMBL" id="JAHWXT010000001">
    <property type="protein sequence ID" value="MCF0263081.1"/>
    <property type="molecule type" value="Genomic_DNA"/>
</dbReference>
<dbReference type="RefSeq" id="WP_171287899.1">
    <property type="nucleotide sequence ID" value="NZ_CP083989.1"/>
</dbReference>
<accession>A0A8X8KDS4</accession>
<proteinExistence type="predicted"/>
<evidence type="ECO:0000313" key="2">
    <source>
        <dbReference type="EMBL" id="MCF0263081.1"/>
    </source>
</evidence>
<gene>
    <name evidence="2" type="ORF">KW868_01140</name>
</gene>
<feature type="region of interest" description="Disordered" evidence="1">
    <location>
        <begin position="29"/>
        <end position="50"/>
    </location>
</feature>
<name>A0A8X8KDS4_ACIGI</name>
<protein>
    <submittedName>
        <fullName evidence="2">Uncharacterized protein</fullName>
    </submittedName>
</protein>
<comment type="caution">
    <text evidence="2">The sequence shown here is derived from an EMBL/GenBank/DDBJ whole genome shotgun (WGS) entry which is preliminary data.</text>
</comment>
<sequence length="50" mass="5886">MSLLRKTQSDTVNSDESITAERLLNVLSQMPDDFYEEERTDEPPQEREEL</sequence>
<dbReference type="Proteomes" id="UP000887320">
    <property type="component" value="Unassembled WGS sequence"/>
</dbReference>